<dbReference type="InParanoid" id="A0A0Q2RT37"/>
<gene>
    <name evidence="4" type="ORF">AMR76_05275</name>
</gene>
<organism evidence="4 5">
    <name type="scientific">Vibrio furnissii</name>
    <dbReference type="NCBI Taxonomy" id="29494"/>
    <lineage>
        <taxon>Bacteria</taxon>
        <taxon>Pseudomonadati</taxon>
        <taxon>Pseudomonadota</taxon>
        <taxon>Gammaproteobacteria</taxon>
        <taxon>Vibrionales</taxon>
        <taxon>Vibrionaceae</taxon>
        <taxon>Vibrio</taxon>
    </lineage>
</organism>
<dbReference type="FunCoup" id="A0A0Q2RT37">
    <property type="interactions" value="31"/>
</dbReference>
<dbReference type="PANTHER" id="PTHR43877:SF2">
    <property type="entry name" value="AMINOALKYLPHOSPHONATE N-ACETYLTRANSFERASE-RELATED"/>
    <property type="match status" value="1"/>
</dbReference>
<name>A0A0Q2RT37_VIBFU</name>
<dbReference type="GO" id="GO:0016747">
    <property type="term" value="F:acyltransferase activity, transferring groups other than amino-acyl groups"/>
    <property type="evidence" value="ECO:0007669"/>
    <property type="project" value="InterPro"/>
</dbReference>
<dbReference type="EMBL" id="LKHS01000004">
    <property type="protein sequence ID" value="KQH87286.1"/>
    <property type="molecule type" value="Genomic_DNA"/>
</dbReference>
<sequence>MTREATVSDLHALVALFVTENQHNATLAPETVRVTSDVLTATELQAIIDDAGQQLLVAEREDLVVGALLGHITRTREHRWVQSRCTGYVDELIVSPHARRQGVADDLLAAFESWAAAQGATALELHVWSNNDGAIRFYAQSGFAEKQHLLTKPLRREPT</sequence>
<evidence type="ECO:0000313" key="5">
    <source>
        <dbReference type="Proteomes" id="UP000051221"/>
    </source>
</evidence>
<keyword evidence="2" id="KW-0012">Acyltransferase</keyword>
<evidence type="ECO:0000256" key="2">
    <source>
        <dbReference type="ARBA" id="ARBA00023315"/>
    </source>
</evidence>
<feature type="domain" description="N-acetyltransferase" evidence="3">
    <location>
        <begin position="1"/>
        <end position="159"/>
    </location>
</feature>
<dbReference type="AlphaFoldDB" id="A0A0Q2RT37"/>
<dbReference type="Proteomes" id="UP000051221">
    <property type="component" value="Unassembled WGS sequence"/>
</dbReference>
<keyword evidence="1 4" id="KW-0808">Transferase</keyword>
<comment type="caution">
    <text evidence="4">The sequence shown here is derived from an EMBL/GenBank/DDBJ whole genome shotgun (WGS) entry which is preliminary data.</text>
</comment>
<accession>A0A0Q2RT37</accession>
<dbReference type="PROSITE" id="PS51186">
    <property type="entry name" value="GNAT"/>
    <property type="match status" value="1"/>
</dbReference>
<evidence type="ECO:0000259" key="3">
    <source>
        <dbReference type="PROSITE" id="PS51186"/>
    </source>
</evidence>
<dbReference type="CDD" id="cd04301">
    <property type="entry name" value="NAT_SF"/>
    <property type="match status" value="1"/>
</dbReference>
<evidence type="ECO:0000256" key="1">
    <source>
        <dbReference type="ARBA" id="ARBA00022679"/>
    </source>
</evidence>
<proteinExistence type="predicted"/>
<dbReference type="Gene3D" id="3.40.630.30">
    <property type="match status" value="1"/>
</dbReference>
<dbReference type="InterPro" id="IPR016181">
    <property type="entry name" value="Acyl_CoA_acyltransferase"/>
</dbReference>
<reference evidence="4 5" key="1">
    <citation type="submission" date="2015-08" db="EMBL/GenBank/DDBJ databases">
        <title>Antibacterial properties of a collection of Vibrionaceae strains.</title>
        <authorList>
            <person name="Giubergia S."/>
        </authorList>
    </citation>
    <scope>NUCLEOTIDE SEQUENCE [LARGE SCALE GENOMIC DNA]</scope>
    <source>
        <strain evidence="4 5">S0821</strain>
    </source>
</reference>
<dbReference type="InterPro" id="IPR000182">
    <property type="entry name" value="GNAT_dom"/>
</dbReference>
<keyword evidence="5" id="KW-1185">Reference proteome</keyword>
<protein>
    <submittedName>
        <fullName evidence="4">GNAT family acetyltransferase</fullName>
    </submittedName>
</protein>
<dbReference type="SUPFAM" id="SSF55729">
    <property type="entry name" value="Acyl-CoA N-acyltransferases (Nat)"/>
    <property type="match status" value="1"/>
</dbReference>
<dbReference type="InterPro" id="IPR050832">
    <property type="entry name" value="Bact_Acetyltransf"/>
</dbReference>
<evidence type="ECO:0000313" key="4">
    <source>
        <dbReference type="EMBL" id="KQH87286.1"/>
    </source>
</evidence>
<dbReference type="Pfam" id="PF00583">
    <property type="entry name" value="Acetyltransf_1"/>
    <property type="match status" value="1"/>
</dbReference>
<dbReference type="PANTHER" id="PTHR43877">
    <property type="entry name" value="AMINOALKYLPHOSPHONATE N-ACETYLTRANSFERASE-RELATED-RELATED"/>
    <property type="match status" value="1"/>
</dbReference>